<evidence type="ECO:0000313" key="1">
    <source>
        <dbReference type="Proteomes" id="UP000887579"/>
    </source>
</evidence>
<name>A0AC34GIA0_9BILA</name>
<dbReference type="Proteomes" id="UP000887579">
    <property type="component" value="Unplaced"/>
</dbReference>
<evidence type="ECO:0000313" key="2">
    <source>
        <dbReference type="WBParaSite" id="ES5_v2.g29360.t1"/>
    </source>
</evidence>
<reference evidence="2" key="1">
    <citation type="submission" date="2022-11" db="UniProtKB">
        <authorList>
            <consortium name="WormBaseParasite"/>
        </authorList>
    </citation>
    <scope>IDENTIFICATION</scope>
</reference>
<proteinExistence type="predicted"/>
<dbReference type="WBParaSite" id="ES5_v2.g29360.t1">
    <property type="protein sequence ID" value="ES5_v2.g29360.t1"/>
    <property type="gene ID" value="ES5_v2.g29360"/>
</dbReference>
<organism evidence="1 2">
    <name type="scientific">Panagrolaimus sp. ES5</name>
    <dbReference type="NCBI Taxonomy" id="591445"/>
    <lineage>
        <taxon>Eukaryota</taxon>
        <taxon>Metazoa</taxon>
        <taxon>Ecdysozoa</taxon>
        <taxon>Nematoda</taxon>
        <taxon>Chromadorea</taxon>
        <taxon>Rhabditida</taxon>
        <taxon>Tylenchina</taxon>
        <taxon>Panagrolaimomorpha</taxon>
        <taxon>Panagrolaimoidea</taxon>
        <taxon>Panagrolaimidae</taxon>
        <taxon>Panagrolaimus</taxon>
    </lineage>
</organism>
<protein>
    <submittedName>
        <fullName evidence="2">Uncharacterized protein</fullName>
    </submittedName>
</protein>
<sequence>MLPKGFMKKFAKYVHKLLPSCLKTSSSQTTISYDAIDALEMQPNAPASQQCLELTEAEVMQHMDECEARKVAAHAKAVATIAKDTLEQPCHSFDLIAVPSMEIYP</sequence>
<accession>A0AC34GIA0</accession>